<keyword evidence="2" id="KW-1185">Reference proteome</keyword>
<comment type="caution">
    <text evidence="1">The sequence shown here is derived from an EMBL/GenBank/DDBJ whole genome shotgun (WGS) entry which is preliminary data.</text>
</comment>
<reference evidence="1 2" key="1">
    <citation type="journal article" date="2022" name="New Phytol.">
        <title>Ecological generalism drives hyperdiversity of secondary metabolite gene clusters in xylarialean endophytes.</title>
        <authorList>
            <person name="Franco M.E.E."/>
            <person name="Wisecaver J.H."/>
            <person name="Arnold A.E."/>
            <person name="Ju Y.M."/>
            <person name="Slot J.C."/>
            <person name="Ahrendt S."/>
            <person name="Moore L.P."/>
            <person name="Eastman K.E."/>
            <person name="Scott K."/>
            <person name="Konkel Z."/>
            <person name="Mondo S.J."/>
            <person name="Kuo A."/>
            <person name="Hayes R.D."/>
            <person name="Haridas S."/>
            <person name="Andreopoulos B."/>
            <person name="Riley R."/>
            <person name="LaButti K."/>
            <person name="Pangilinan J."/>
            <person name="Lipzen A."/>
            <person name="Amirebrahimi M."/>
            <person name="Yan J."/>
            <person name="Adam C."/>
            <person name="Keymanesh K."/>
            <person name="Ng V."/>
            <person name="Louie K."/>
            <person name="Northen T."/>
            <person name="Drula E."/>
            <person name="Henrissat B."/>
            <person name="Hsieh H.M."/>
            <person name="Youens-Clark K."/>
            <person name="Lutzoni F."/>
            <person name="Miadlikowska J."/>
            <person name="Eastwood D.C."/>
            <person name="Hamelin R.C."/>
            <person name="Grigoriev I.V."/>
            <person name="U'Ren J.M."/>
        </authorList>
    </citation>
    <scope>NUCLEOTIDE SEQUENCE [LARGE SCALE GENOMIC DNA]</scope>
    <source>
        <strain evidence="1 2">CBS 119005</strain>
    </source>
</reference>
<proteinExistence type="predicted"/>
<sequence length="261" mass="28276">MLPRGTDALSINPPVGVDSTLSVHGSDWLWAVTAIYMIAFLGLLVICFTAPESNRVFHYLFTVTLLVGSVTYFAQASDLGWSAVRDSSSATHQVFYVRYINWVVSFPSVALALGLLSGVSWTTIFTNVAITWLWVLTYLAAAYTPTSYRWGFFAFGTLAYVILAMSTLNESREAAGRLDVSRDYMILAGWANLLWLLYPVAFGLSDGSSTIGVTGGSIFFGVLDVLLVPVVGFGESRFNPHATAVSDKKIVSPTGSDIPVV</sequence>
<name>A0ACB9Z122_9PEZI</name>
<evidence type="ECO:0000313" key="2">
    <source>
        <dbReference type="Proteomes" id="UP001497700"/>
    </source>
</evidence>
<gene>
    <name evidence="1" type="ORF">F4820DRAFT_448844</name>
</gene>
<accession>A0ACB9Z122</accession>
<dbReference type="EMBL" id="MU393483">
    <property type="protein sequence ID" value="KAI4864680.1"/>
    <property type="molecule type" value="Genomic_DNA"/>
</dbReference>
<evidence type="ECO:0000313" key="1">
    <source>
        <dbReference type="EMBL" id="KAI4864680.1"/>
    </source>
</evidence>
<protein>
    <submittedName>
        <fullName evidence="1">Uncharacterized protein</fullName>
    </submittedName>
</protein>
<dbReference type="Proteomes" id="UP001497700">
    <property type="component" value="Unassembled WGS sequence"/>
</dbReference>
<organism evidence="1 2">
    <name type="scientific">Hypoxylon rubiginosum</name>
    <dbReference type="NCBI Taxonomy" id="110542"/>
    <lineage>
        <taxon>Eukaryota</taxon>
        <taxon>Fungi</taxon>
        <taxon>Dikarya</taxon>
        <taxon>Ascomycota</taxon>
        <taxon>Pezizomycotina</taxon>
        <taxon>Sordariomycetes</taxon>
        <taxon>Xylariomycetidae</taxon>
        <taxon>Xylariales</taxon>
        <taxon>Hypoxylaceae</taxon>
        <taxon>Hypoxylon</taxon>
    </lineage>
</organism>